<evidence type="ECO:0000313" key="5">
    <source>
        <dbReference type="EMBL" id="MDR6941465.1"/>
    </source>
</evidence>
<evidence type="ECO:0000256" key="1">
    <source>
        <dbReference type="ARBA" id="ARBA00022729"/>
    </source>
</evidence>
<evidence type="ECO:0000256" key="2">
    <source>
        <dbReference type="ARBA" id="ARBA00023239"/>
    </source>
</evidence>
<accession>A0ABU1T8B3</accession>
<reference evidence="5 6" key="1">
    <citation type="submission" date="2023-07" db="EMBL/GenBank/DDBJ databases">
        <title>Sorghum-associated microbial communities from plants grown in Nebraska, USA.</title>
        <authorList>
            <person name="Schachtman D."/>
        </authorList>
    </citation>
    <scope>NUCLEOTIDE SEQUENCE [LARGE SCALE GENOMIC DNA]</scope>
    <source>
        <strain evidence="5 6">3262</strain>
    </source>
</reference>
<dbReference type="Proteomes" id="UP001247620">
    <property type="component" value="Unassembled WGS sequence"/>
</dbReference>
<gene>
    <name evidence="5" type="ORF">J2W55_001293</name>
</gene>
<proteinExistence type="predicted"/>
<keyword evidence="6" id="KW-1185">Reference proteome</keyword>
<evidence type="ECO:0000313" key="6">
    <source>
        <dbReference type="Proteomes" id="UP001247620"/>
    </source>
</evidence>
<protein>
    <recommendedName>
        <fullName evidence="4">Alginate lyase domain-containing protein</fullName>
    </recommendedName>
</protein>
<feature type="chain" id="PRO_5046078506" description="Alginate lyase domain-containing protein" evidence="3">
    <location>
        <begin position="20"/>
        <end position="367"/>
    </location>
</feature>
<keyword evidence="2" id="KW-0456">Lyase</keyword>
<feature type="signal peptide" evidence="3">
    <location>
        <begin position="1"/>
        <end position="19"/>
    </location>
</feature>
<dbReference type="PROSITE" id="PS51257">
    <property type="entry name" value="PROKAR_LIPOPROTEIN"/>
    <property type="match status" value="1"/>
</dbReference>
<evidence type="ECO:0000259" key="4">
    <source>
        <dbReference type="Pfam" id="PF05426"/>
    </source>
</evidence>
<dbReference type="Pfam" id="PF05426">
    <property type="entry name" value="Alginate_lyase"/>
    <property type="match status" value="1"/>
</dbReference>
<dbReference type="EMBL" id="JAVDUU010000001">
    <property type="protein sequence ID" value="MDR6941465.1"/>
    <property type="molecule type" value="Genomic_DNA"/>
</dbReference>
<dbReference type="RefSeq" id="WP_310093233.1">
    <property type="nucleotide sequence ID" value="NZ_JAVDUU010000001.1"/>
</dbReference>
<keyword evidence="1 3" id="KW-0732">Signal</keyword>
<feature type="domain" description="Alginate lyase" evidence="4">
    <location>
        <begin position="43"/>
        <end position="287"/>
    </location>
</feature>
<organism evidence="5 6">
    <name type="scientific">Mucilaginibacter pocheonensis</name>
    <dbReference type="NCBI Taxonomy" id="398050"/>
    <lineage>
        <taxon>Bacteria</taxon>
        <taxon>Pseudomonadati</taxon>
        <taxon>Bacteroidota</taxon>
        <taxon>Sphingobacteriia</taxon>
        <taxon>Sphingobacteriales</taxon>
        <taxon>Sphingobacteriaceae</taxon>
        <taxon>Mucilaginibacter</taxon>
    </lineage>
</organism>
<dbReference type="SUPFAM" id="SSF48230">
    <property type="entry name" value="Chondroitin AC/alginate lyase"/>
    <property type="match status" value="1"/>
</dbReference>
<dbReference type="InterPro" id="IPR008929">
    <property type="entry name" value="Chondroitin_lyas"/>
</dbReference>
<name>A0ABU1T8B3_9SPHI</name>
<evidence type="ECO:0000256" key="3">
    <source>
        <dbReference type="SAM" id="SignalP"/>
    </source>
</evidence>
<dbReference type="InterPro" id="IPR008397">
    <property type="entry name" value="Alginate_lyase_dom"/>
</dbReference>
<dbReference type="Gene3D" id="1.50.10.100">
    <property type="entry name" value="Chondroitin AC/alginate lyase"/>
    <property type="match status" value="1"/>
</dbReference>
<sequence>MRKIILLTAFIASVACAKAQYVSLSETEIQTLRKSIESSDRVGKAFEPYQQAAAKALTDQPAPIETIVSQGVLAGNPAKTASLKALQDGNKVYALALNYRLYKQKSYLQKAVYFLRAWAQTNKPTGDPINETKLEDMITAYDLIRNDVPFDAKKQIDEWTNSVYQAELHSASARPGKTTGFNNWNSHRIKIMTLTAFTLNNADYMQSVYPLLEKQISDDLYTDGSSFDFTERDALHYHTYTLEPLLRASMVIYRATGKNYFTYESPRKSSISKSVDFLVPYVTGAKTHPEFVNSKVNFDKARAANNEKGYAAGTLFEPINGLYTLSLAAYFNVAYLKAIPQNGNSKQQRFNWQLVLDQVMVPVAGSN</sequence>
<comment type="caution">
    <text evidence="5">The sequence shown here is derived from an EMBL/GenBank/DDBJ whole genome shotgun (WGS) entry which is preliminary data.</text>
</comment>